<gene>
    <name evidence="1" type="ORF">EVAR_59963_1</name>
</gene>
<evidence type="ECO:0000313" key="2">
    <source>
        <dbReference type="Proteomes" id="UP000299102"/>
    </source>
</evidence>
<sequence length="320" mass="36247">MFVVCSAHSVDSITSKSDCQSIELSEDARKIITQTKLYKRDKLKEEFQQNISLNKTRESLLLDETLINDELAVLKVENDLLKQLNKEIMDKNEILKEFAGFEKTINNVKAPTYAEISKSDKKITGKIIPNIIVKPIDKKDRNADKNVKIQLLENISVPIKKIITKKSGDVSIRCNNKEDVNRTKALLSEKLKNEYHVEVQTFNLPRIKILDIQNDLNINDLEEDIKNRNSHTINGGFTIIGEYKNKSTGRTLILEVAPEIHDNIVKNGYRIYVGFQCCKALIESVINYGINAWGGAYSTALDSLVQIQNKLIKKLAASLS</sequence>
<proteinExistence type="predicted"/>
<dbReference type="OrthoDB" id="7964316at2759"/>
<reference evidence="1 2" key="1">
    <citation type="journal article" date="2019" name="Commun. Biol.">
        <title>The bagworm genome reveals a unique fibroin gene that provides high tensile strength.</title>
        <authorList>
            <person name="Kono N."/>
            <person name="Nakamura H."/>
            <person name="Ohtoshi R."/>
            <person name="Tomita M."/>
            <person name="Numata K."/>
            <person name="Arakawa K."/>
        </authorList>
    </citation>
    <scope>NUCLEOTIDE SEQUENCE [LARGE SCALE GENOMIC DNA]</scope>
</reference>
<accession>A0A4C1YS13</accession>
<keyword evidence="2" id="KW-1185">Reference proteome</keyword>
<evidence type="ECO:0000313" key="1">
    <source>
        <dbReference type="EMBL" id="GBP79046.1"/>
    </source>
</evidence>
<dbReference type="AlphaFoldDB" id="A0A4C1YS13"/>
<organism evidence="1 2">
    <name type="scientific">Eumeta variegata</name>
    <name type="common">Bagworm moth</name>
    <name type="synonym">Eumeta japonica</name>
    <dbReference type="NCBI Taxonomy" id="151549"/>
    <lineage>
        <taxon>Eukaryota</taxon>
        <taxon>Metazoa</taxon>
        <taxon>Ecdysozoa</taxon>
        <taxon>Arthropoda</taxon>
        <taxon>Hexapoda</taxon>
        <taxon>Insecta</taxon>
        <taxon>Pterygota</taxon>
        <taxon>Neoptera</taxon>
        <taxon>Endopterygota</taxon>
        <taxon>Lepidoptera</taxon>
        <taxon>Glossata</taxon>
        <taxon>Ditrysia</taxon>
        <taxon>Tineoidea</taxon>
        <taxon>Psychidae</taxon>
        <taxon>Oiketicinae</taxon>
        <taxon>Eumeta</taxon>
    </lineage>
</organism>
<name>A0A4C1YS13_EUMVA</name>
<protein>
    <submittedName>
        <fullName evidence="1">Uncharacterized protein</fullName>
    </submittedName>
</protein>
<dbReference type="Proteomes" id="UP000299102">
    <property type="component" value="Unassembled WGS sequence"/>
</dbReference>
<dbReference type="EMBL" id="BGZK01001398">
    <property type="protein sequence ID" value="GBP79046.1"/>
    <property type="molecule type" value="Genomic_DNA"/>
</dbReference>
<comment type="caution">
    <text evidence="1">The sequence shown here is derived from an EMBL/GenBank/DDBJ whole genome shotgun (WGS) entry which is preliminary data.</text>
</comment>